<accession>A0A255ZKM0</accession>
<dbReference type="SUPFAM" id="SSF52540">
    <property type="entry name" value="P-loop containing nucleoside triphosphate hydrolases"/>
    <property type="match status" value="1"/>
</dbReference>
<dbReference type="InterPro" id="IPR017871">
    <property type="entry name" value="ABC_transporter-like_CS"/>
</dbReference>
<sequence length="285" mass="31792">MQLKISHVTKQYTKDKLGLVDFSTTIKNGVIGLLGSNGAGKSTLLRILATVSKPTSGAITLDGEDILNTPNRIRKVLGYLPQDFGVYPNLTGFEFLKYIAALKGVGGRNLNIRINQLLESVHLLEVSNRSIHTYSGGMKQRLGIAQVLLNDPKILIFDEPTVGLDPEERVRFRNLISALSHDRIILLSSHIISDIELIADEVMIMKKGILVRKGCQEDIIEVVDNKVFEIEISKEEIYSFKMNFLVISILLKRETALIRFVSDSPPSKAVLCKPTLEDAFLYLSR</sequence>
<reference evidence="6 7" key="1">
    <citation type="submission" date="2017-07" db="EMBL/GenBank/DDBJ databases">
        <title>Flavobacterium cyanobacteriorum sp. nov., isolated from cyanobacterial aggregates in a eutrophic lake.</title>
        <authorList>
            <person name="Cai H."/>
        </authorList>
    </citation>
    <scope>NUCLEOTIDE SEQUENCE [LARGE SCALE GENOMIC DNA]</scope>
    <source>
        <strain evidence="6 7">TH167</strain>
    </source>
</reference>
<evidence type="ECO:0000256" key="2">
    <source>
        <dbReference type="ARBA" id="ARBA00022448"/>
    </source>
</evidence>
<gene>
    <name evidence="6" type="ORF">CHX27_12720</name>
</gene>
<dbReference type="PANTHER" id="PTHR43335:SF2">
    <property type="entry name" value="ABC TRANSPORTER, ATP-BINDING PROTEIN"/>
    <property type="match status" value="1"/>
</dbReference>
<proteinExistence type="inferred from homology"/>
<comment type="caution">
    <text evidence="6">The sequence shown here is derived from an EMBL/GenBank/DDBJ whole genome shotgun (WGS) entry which is preliminary data.</text>
</comment>
<keyword evidence="3" id="KW-0547">Nucleotide-binding</keyword>
<comment type="similarity">
    <text evidence="1">Belongs to the ABC transporter superfamily.</text>
</comment>
<evidence type="ECO:0000256" key="1">
    <source>
        <dbReference type="ARBA" id="ARBA00005417"/>
    </source>
</evidence>
<dbReference type="Proteomes" id="UP000216035">
    <property type="component" value="Unassembled WGS sequence"/>
</dbReference>
<dbReference type="InterPro" id="IPR003439">
    <property type="entry name" value="ABC_transporter-like_ATP-bd"/>
</dbReference>
<evidence type="ECO:0000256" key="4">
    <source>
        <dbReference type="ARBA" id="ARBA00022840"/>
    </source>
</evidence>
<dbReference type="InterPro" id="IPR027417">
    <property type="entry name" value="P-loop_NTPase"/>
</dbReference>
<evidence type="ECO:0000256" key="3">
    <source>
        <dbReference type="ARBA" id="ARBA00022741"/>
    </source>
</evidence>
<keyword evidence="2" id="KW-0813">Transport</keyword>
<evidence type="ECO:0000313" key="7">
    <source>
        <dbReference type="Proteomes" id="UP000216035"/>
    </source>
</evidence>
<dbReference type="CDD" id="cd03264">
    <property type="entry name" value="ABC_drug_resistance_like"/>
    <property type="match status" value="1"/>
</dbReference>
<evidence type="ECO:0000259" key="5">
    <source>
        <dbReference type="PROSITE" id="PS50893"/>
    </source>
</evidence>
<dbReference type="Gene3D" id="3.40.50.300">
    <property type="entry name" value="P-loop containing nucleotide triphosphate hydrolases"/>
    <property type="match status" value="1"/>
</dbReference>
<keyword evidence="7" id="KW-1185">Reference proteome</keyword>
<dbReference type="PANTHER" id="PTHR43335">
    <property type="entry name" value="ABC TRANSPORTER, ATP-BINDING PROTEIN"/>
    <property type="match status" value="1"/>
</dbReference>
<dbReference type="GO" id="GO:0016887">
    <property type="term" value="F:ATP hydrolysis activity"/>
    <property type="evidence" value="ECO:0007669"/>
    <property type="project" value="InterPro"/>
</dbReference>
<dbReference type="Pfam" id="PF00005">
    <property type="entry name" value="ABC_tran"/>
    <property type="match status" value="1"/>
</dbReference>
<name>A0A255ZKM0_9FLAO</name>
<dbReference type="EMBL" id="NOXX01000217">
    <property type="protein sequence ID" value="OYQ41971.1"/>
    <property type="molecule type" value="Genomic_DNA"/>
</dbReference>
<protein>
    <submittedName>
        <fullName evidence="6">ABC transporter ATP-binding protein</fullName>
    </submittedName>
</protein>
<dbReference type="GO" id="GO:0005524">
    <property type="term" value="F:ATP binding"/>
    <property type="evidence" value="ECO:0007669"/>
    <property type="project" value="UniProtKB-KW"/>
</dbReference>
<dbReference type="RefSeq" id="WP_094487141.1">
    <property type="nucleotide sequence ID" value="NZ_NOXX01000217.1"/>
</dbReference>
<dbReference type="InterPro" id="IPR003593">
    <property type="entry name" value="AAA+_ATPase"/>
</dbReference>
<dbReference type="AlphaFoldDB" id="A0A255ZKM0"/>
<dbReference type="PROSITE" id="PS00211">
    <property type="entry name" value="ABC_TRANSPORTER_1"/>
    <property type="match status" value="1"/>
</dbReference>
<feature type="domain" description="ABC transporter" evidence="5">
    <location>
        <begin position="3"/>
        <end position="232"/>
    </location>
</feature>
<organism evidence="6 7">
    <name type="scientific">Flavobacterium aurantiibacter</name>
    <dbReference type="NCBI Taxonomy" id="2023067"/>
    <lineage>
        <taxon>Bacteria</taxon>
        <taxon>Pseudomonadati</taxon>
        <taxon>Bacteroidota</taxon>
        <taxon>Flavobacteriia</taxon>
        <taxon>Flavobacteriales</taxon>
        <taxon>Flavobacteriaceae</taxon>
        <taxon>Flavobacterium</taxon>
    </lineage>
</organism>
<evidence type="ECO:0000313" key="6">
    <source>
        <dbReference type="EMBL" id="OYQ41971.1"/>
    </source>
</evidence>
<dbReference type="OrthoDB" id="9801987at2"/>
<dbReference type="SMART" id="SM00382">
    <property type="entry name" value="AAA"/>
    <property type="match status" value="1"/>
</dbReference>
<keyword evidence="4 6" id="KW-0067">ATP-binding</keyword>
<dbReference type="PROSITE" id="PS50893">
    <property type="entry name" value="ABC_TRANSPORTER_2"/>
    <property type="match status" value="1"/>
</dbReference>